<keyword evidence="1" id="KW-0472">Membrane</keyword>
<reference evidence="2 3" key="1">
    <citation type="submission" date="2018-10" db="EMBL/GenBank/DDBJ databases">
        <title>Robbsia sp. DHC34, isolated from soil.</title>
        <authorList>
            <person name="Gao Z.-H."/>
            <person name="Qiu L.-H."/>
        </authorList>
    </citation>
    <scope>NUCLEOTIDE SEQUENCE [LARGE SCALE GENOMIC DNA]</scope>
    <source>
        <strain evidence="2 3">DHC34</strain>
    </source>
</reference>
<keyword evidence="1" id="KW-1133">Transmembrane helix</keyword>
<proteinExistence type="predicted"/>
<feature type="transmembrane region" description="Helical" evidence="1">
    <location>
        <begin position="94"/>
        <end position="116"/>
    </location>
</feature>
<protein>
    <submittedName>
        <fullName evidence="2">Uncharacterized protein</fullName>
    </submittedName>
</protein>
<evidence type="ECO:0000313" key="3">
    <source>
        <dbReference type="Proteomes" id="UP000270342"/>
    </source>
</evidence>
<sequence>MTDQTGRADRQPDACVATFEVLLVTTGLAAIPWTLFRFGKTWAAVYALMFALSLVSVGIATLRAPSAARGLCIVLIVIGVAVNTKPVFAGPLGAIEGTAVGFGIVIGIELCARAFYPSAERAHTHTLSLSAIGAWLGVAAVWQAALLAVLLNLCWRVPMRNKPASTMPIASLAIVLAGLVSLNDPLMPTGQWLQTVHGVSLAAHSLR</sequence>
<gene>
    <name evidence="2" type="ORF">D7S86_11450</name>
</gene>
<feature type="transmembrane region" description="Helical" evidence="1">
    <location>
        <begin position="66"/>
        <end position="82"/>
    </location>
</feature>
<feature type="transmembrane region" description="Helical" evidence="1">
    <location>
        <begin position="128"/>
        <end position="153"/>
    </location>
</feature>
<accession>A0A494Y5H4</accession>
<feature type="transmembrane region" description="Helical" evidence="1">
    <location>
        <begin position="165"/>
        <end position="182"/>
    </location>
</feature>
<organism evidence="2 3">
    <name type="scientific">Pararobbsia silviterrae</name>
    <dbReference type="NCBI Taxonomy" id="1792498"/>
    <lineage>
        <taxon>Bacteria</taxon>
        <taxon>Pseudomonadati</taxon>
        <taxon>Pseudomonadota</taxon>
        <taxon>Betaproteobacteria</taxon>
        <taxon>Burkholderiales</taxon>
        <taxon>Burkholderiaceae</taxon>
        <taxon>Pararobbsia</taxon>
    </lineage>
</organism>
<dbReference type="EMBL" id="RBZU01000004">
    <property type="protein sequence ID" value="RKP55821.1"/>
    <property type="molecule type" value="Genomic_DNA"/>
</dbReference>
<evidence type="ECO:0000313" key="2">
    <source>
        <dbReference type="EMBL" id="RKP55821.1"/>
    </source>
</evidence>
<feature type="transmembrane region" description="Helical" evidence="1">
    <location>
        <begin position="43"/>
        <end position="60"/>
    </location>
</feature>
<keyword evidence="1" id="KW-0812">Transmembrane</keyword>
<keyword evidence="3" id="KW-1185">Reference proteome</keyword>
<evidence type="ECO:0000256" key="1">
    <source>
        <dbReference type="SAM" id="Phobius"/>
    </source>
</evidence>
<dbReference type="AlphaFoldDB" id="A0A494Y5H4"/>
<dbReference type="Proteomes" id="UP000270342">
    <property type="component" value="Unassembled WGS sequence"/>
</dbReference>
<feature type="transmembrane region" description="Helical" evidence="1">
    <location>
        <begin position="16"/>
        <end position="36"/>
    </location>
</feature>
<comment type="caution">
    <text evidence="2">The sequence shown here is derived from an EMBL/GenBank/DDBJ whole genome shotgun (WGS) entry which is preliminary data.</text>
</comment>
<name>A0A494Y5H4_9BURK</name>
<dbReference type="RefSeq" id="WP_121086497.1">
    <property type="nucleotide sequence ID" value="NZ_RBZU01000004.1"/>
</dbReference>